<name>A0ABV4XV54_9CYAN</name>
<evidence type="ECO:0000313" key="1">
    <source>
        <dbReference type="EMBL" id="MFB2895537.1"/>
    </source>
</evidence>
<dbReference type="EMBL" id="JBHFNR010000158">
    <property type="protein sequence ID" value="MFB2895537.1"/>
    <property type="molecule type" value="Genomic_DNA"/>
</dbReference>
<sequence length="91" mass="10311">MEKLTEETAVDLMQLMLDEEWVREAVRIEEEAGCDIGAVTSSLSIELQHTLTELNDVVAQVAHSGNSEQTNRVRDLLVQVKREIYKLLAEQ</sequence>
<comment type="caution">
    <text evidence="1">The sequence shown here is derived from an EMBL/GenBank/DDBJ whole genome shotgun (WGS) entry which is preliminary data.</text>
</comment>
<keyword evidence="2" id="KW-1185">Reference proteome</keyword>
<reference evidence="1 2" key="1">
    <citation type="submission" date="2024-09" db="EMBL/GenBank/DDBJ databases">
        <title>Floridaenema gen nov. (Aerosakkonemataceae, Aerosakkonematales ord. nov., Cyanobacteria) from benthic tropical and subtropical fresh waters, with the description of four new species.</title>
        <authorList>
            <person name="Moretto J.A."/>
            <person name="Berthold D.E."/>
            <person name="Lefler F.W."/>
            <person name="Huang I.-S."/>
            <person name="Laughinghouse H. IV."/>
        </authorList>
    </citation>
    <scope>NUCLEOTIDE SEQUENCE [LARGE SCALE GENOMIC DNA]</scope>
    <source>
        <strain evidence="1 2">BLCC-F50</strain>
    </source>
</reference>
<proteinExistence type="predicted"/>
<gene>
    <name evidence="1" type="ORF">ACE1CI_21740</name>
</gene>
<evidence type="ECO:0000313" key="2">
    <source>
        <dbReference type="Proteomes" id="UP001576784"/>
    </source>
</evidence>
<accession>A0ABV4XV54</accession>
<protein>
    <submittedName>
        <fullName evidence="1">Uncharacterized protein</fullName>
    </submittedName>
</protein>
<dbReference type="Proteomes" id="UP001576784">
    <property type="component" value="Unassembled WGS sequence"/>
</dbReference>
<organism evidence="1 2">
    <name type="scientific">Floridaenema flaviceps BLCC-F50</name>
    <dbReference type="NCBI Taxonomy" id="3153642"/>
    <lineage>
        <taxon>Bacteria</taxon>
        <taxon>Bacillati</taxon>
        <taxon>Cyanobacteriota</taxon>
        <taxon>Cyanophyceae</taxon>
        <taxon>Oscillatoriophycideae</taxon>
        <taxon>Aerosakkonematales</taxon>
        <taxon>Aerosakkonemataceae</taxon>
        <taxon>Floridanema</taxon>
        <taxon>Floridanema flaviceps</taxon>
    </lineage>
</organism>
<dbReference type="RefSeq" id="WP_413265175.1">
    <property type="nucleotide sequence ID" value="NZ_JBHFNR010000158.1"/>
</dbReference>